<evidence type="ECO:0000313" key="3">
    <source>
        <dbReference type="EMBL" id="MFC4295841.1"/>
    </source>
</evidence>
<dbReference type="InterPro" id="IPR002347">
    <property type="entry name" value="SDR_fam"/>
</dbReference>
<comment type="similarity">
    <text evidence="1">Belongs to the short-chain dehydrogenases/reductases (SDR) family.</text>
</comment>
<accession>A0ABV8RU14</accession>
<reference evidence="4" key="1">
    <citation type="journal article" date="2019" name="Int. J. Syst. Evol. Microbiol.">
        <title>The Global Catalogue of Microorganisms (GCM) 10K type strain sequencing project: providing services to taxonomists for standard genome sequencing and annotation.</title>
        <authorList>
            <consortium name="The Broad Institute Genomics Platform"/>
            <consortium name="The Broad Institute Genome Sequencing Center for Infectious Disease"/>
            <person name="Wu L."/>
            <person name="Ma J."/>
        </authorList>
    </citation>
    <scope>NUCLEOTIDE SEQUENCE [LARGE SCALE GENOMIC DNA]</scope>
    <source>
        <strain evidence="4">CGMCC 1.12989</strain>
    </source>
</reference>
<gene>
    <name evidence="3" type="ORF">ACFO0A_12315</name>
</gene>
<dbReference type="PANTHER" id="PTHR24321">
    <property type="entry name" value="DEHYDROGENASES, SHORT CHAIN"/>
    <property type="match status" value="1"/>
</dbReference>
<protein>
    <submittedName>
        <fullName evidence="3">SDR family oxidoreductase</fullName>
    </submittedName>
</protein>
<dbReference type="RefSeq" id="WP_379539305.1">
    <property type="nucleotide sequence ID" value="NZ_JBHSDR010000006.1"/>
</dbReference>
<dbReference type="Proteomes" id="UP001595828">
    <property type="component" value="Unassembled WGS sequence"/>
</dbReference>
<sequence>MEWLAGRSARVIGPDRGIPAALAARGAVVVEDGPSELLVHVASPPDCRPAQAIAHADWRRMLDDGLDQRFFSARAFAAERRAAGRGGAVLFVGSPEQSAGAAQAAAAGALANLTKTLGVEWARDGIRVNTVLAAHDSPTLGTLAAYLLSDYAAYVTGMVTGVALDD</sequence>
<evidence type="ECO:0000256" key="1">
    <source>
        <dbReference type="ARBA" id="ARBA00006484"/>
    </source>
</evidence>
<evidence type="ECO:0000313" key="4">
    <source>
        <dbReference type="Proteomes" id="UP001595828"/>
    </source>
</evidence>
<dbReference type="Pfam" id="PF13561">
    <property type="entry name" value="adh_short_C2"/>
    <property type="match status" value="1"/>
</dbReference>
<dbReference type="PANTHER" id="PTHR24321:SF14">
    <property type="entry name" value="SHORT-CHAIN TYPE DEHYDROGENASE_REDUCTASE BLR2146-RELATED"/>
    <property type="match status" value="1"/>
</dbReference>
<name>A0ABV8RU14_9SPHN</name>
<dbReference type="InterPro" id="IPR036291">
    <property type="entry name" value="NAD(P)-bd_dom_sf"/>
</dbReference>
<organism evidence="3 4">
    <name type="scientific">Novosphingobium tardum</name>
    <dbReference type="NCBI Taxonomy" id="1538021"/>
    <lineage>
        <taxon>Bacteria</taxon>
        <taxon>Pseudomonadati</taxon>
        <taxon>Pseudomonadota</taxon>
        <taxon>Alphaproteobacteria</taxon>
        <taxon>Sphingomonadales</taxon>
        <taxon>Sphingomonadaceae</taxon>
        <taxon>Novosphingobium</taxon>
    </lineage>
</organism>
<proteinExistence type="inferred from homology"/>
<keyword evidence="4" id="KW-1185">Reference proteome</keyword>
<dbReference type="Gene3D" id="3.40.50.720">
    <property type="entry name" value="NAD(P)-binding Rossmann-like Domain"/>
    <property type="match status" value="1"/>
</dbReference>
<keyword evidence="2" id="KW-0560">Oxidoreductase</keyword>
<dbReference type="SUPFAM" id="SSF51735">
    <property type="entry name" value="NAD(P)-binding Rossmann-fold domains"/>
    <property type="match status" value="1"/>
</dbReference>
<dbReference type="EMBL" id="JBHSDR010000006">
    <property type="protein sequence ID" value="MFC4295841.1"/>
    <property type="molecule type" value="Genomic_DNA"/>
</dbReference>
<dbReference type="PRINTS" id="PR00081">
    <property type="entry name" value="GDHRDH"/>
</dbReference>
<evidence type="ECO:0000256" key="2">
    <source>
        <dbReference type="ARBA" id="ARBA00023002"/>
    </source>
</evidence>
<comment type="caution">
    <text evidence="3">The sequence shown here is derived from an EMBL/GenBank/DDBJ whole genome shotgun (WGS) entry which is preliminary data.</text>
</comment>